<dbReference type="PROSITE" id="PS50893">
    <property type="entry name" value="ABC_TRANSPORTER_2"/>
    <property type="match status" value="2"/>
</dbReference>
<feature type="zinc finger region" description="C4-type" evidence="17">
    <location>
        <begin position="738"/>
        <end position="764"/>
    </location>
</feature>
<evidence type="ECO:0000256" key="5">
    <source>
        <dbReference type="ARBA" id="ARBA00022741"/>
    </source>
</evidence>
<keyword evidence="12 17" id="KW-0238">DNA-binding</keyword>
<keyword evidence="2 17" id="KW-0963">Cytoplasm</keyword>
<sequence>MKNQEIRIQGARAHNLKNIDVVIPRDQLVVMTGLSGSGKSSLAFDTIYAEGQRRYVESLSSYARQFLGQMDKPDVDLIEGLSPAISIDQKTTSKNPRSTVATVTEIYDYMRLMYARIGKPICPNHGIEISSQTIEQMVDRLVVYPERTKMQILAPIVAGRKGTHAKLLEDIKKQGYVRVRINGELIDLDDDIDLDKNKKHNIEVVIDRIIMKEGIAPRLSDSLESALRLADGRVLVDVMEQEELLFSEHHACPICGFSIGELEPRMFSFNSPFGACPECDGIGHKLEVDPELVIPDWTLSLNQGAIVPWQPTSSQYYPQLLKAICKHYKIDMDVAMNELPEEHIHILLHGSGNDKIRFRYENDYGQIRDNHIHFEGVLSNVDRRFRDTSSDWIREQMEKYMGEQPCPTCHGYRLKPESLAVKLNGLHIAEVSQYSIVEADQFFSGLELSEKDKQIAAMILREINERLGFLINVGLDYLTLNRASGTLSGGEAQRIRLATQIGSRLTGVLYILDEPSIGLHQRDNDRLINTLKNMRDIGNTLIVVEHDEDTMMAADYLIDVGPGAGVHGGEIIAAGTPEKVMKNKKSLTGQYLSGKKFIPLPAERRKADGRTISIRGANENNLKKVDVDIPLGLFTAVTGVSGSGKSTLINEILYKSLAQKLNRAKIRPGQHVSVDGIEALEKVIDIDQSPIGRTPRSNPATYTGVFDDIRDVYATTNEAKVRGYKKGRFSFNVKGGRCEACRGDGIIKIEMHFLPDVYVPCEVCHGKRYNRETLEVKYKDKNISDVLEMTVEDASSFFENIPKISRKLKTIVDVGLGYITLGQPATTLSGGEAQRVKLASELHKRSNGKSFYILDEPTTGLHADDISRLLLVLQRLVDNGDTVLTIEHNLDVIKTADYIIDLGPEGGDKGGTIVATGTPEDIAAVKGSYTGKYLSPILERDRARMETLVKKASTRRKKVAK</sequence>
<comment type="subunit">
    <text evidence="17">Forms a heterotetramer with UvrB during the search for lesions.</text>
</comment>
<comment type="subcellular location">
    <subcellularLocation>
        <location evidence="1 17">Cytoplasm</location>
    </subcellularLocation>
</comment>
<keyword evidence="3 17" id="KW-0479">Metal-binding</keyword>
<comment type="similarity">
    <text evidence="14 17">Belongs to the ABC transporter superfamily. UvrA family.</text>
</comment>
<keyword evidence="6 17" id="KW-0227">DNA damage</keyword>
<dbReference type="Gene3D" id="1.20.1580.10">
    <property type="entry name" value="ABC transporter ATPase like domain"/>
    <property type="match status" value="2"/>
</dbReference>
<evidence type="ECO:0000256" key="1">
    <source>
        <dbReference type="ARBA" id="ARBA00004496"/>
    </source>
</evidence>
<dbReference type="InterPro" id="IPR017871">
    <property type="entry name" value="ABC_transporter-like_CS"/>
</dbReference>
<evidence type="ECO:0000256" key="9">
    <source>
        <dbReference type="ARBA" id="ARBA00022833"/>
    </source>
</evidence>
<evidence type="ECO:0000256" key="3">
    <source>
        <dbReference type="ARBA" id="ARBA00022723"/>
    </source>
</evidence>
<evidence type="ECO:0000256" key="7">
    <source>
        <dbReference type="ARBA" id="ARBA00022769"/>
    </source>
</evidence>
<dbReference type="InterPro" id="IPR041102">
    <property type="entry name" value="UvrA_inter"/>
</dbReference>
<accession>A0ABW4QIB6</accession>
<protein>
    <recommendedName>
        <fullName evidence="15 17">UvrABC system protein A</fullName>
        <shortName evidence="17">UvrA protein</shortName>
    </recommendedName>
    <alternativeName>
        <fullName evidence="16 17">Excinuclease ABC subunit A</fullName>
    </alternativeName>
</protein>
<dbReference type="NCBIfam" id="TIGR00630">
    <property type="entry name" value="uvra"/>
    <property type="match status" value="1"/>
</dbReference>
<keyword evidence="10 17" id="KW-0067">ATP-binding</keyword>
<dbReference type="InterPro" id="IPR003439">
    <property type="entry name" value="ABC_transporter-like_ATP-bd"/>
</dbReference>
<evidence type="ECO:0000259" key="18">
    <source>
        <dbReference type="PROSITE" id="PS50893"/>
    </source>
</evidence>
<evidence type="ECO:0000256" key="6">
    <source>
        <dbReference type="ARBA" id="ARBA00022763"/>
    </source>
</evidence>
<keyword evidence="8 17" id="KW-0863">Zinc-finger</keyword>
<evidence type="ECO:0000256" key="13">
    <source>
        <dbReference type="ARBA" id="ARBA00023204"/>
    </source>
</evidence>
<evidence type="ECO:0000256" key="4">
    <source>
        <dbReference type="ARBA" id="ARBA00022737"/>
    </source>
</evidence>
<dbReference type="Proteomes" id="UP001597273">
    <property type="component" value="Unassembled WGS sequence"/>
</dbReference>
<dbReference type="Gene3D" id="3.30.1490.20">
    <property type="entry name" value="ATP-grasp fold, A domain"/>
    <property type="match status" value="1"/>
</dbReference>
<dbReference type="PANTHER" id="PTHR43152">
    <property type="entry name" value="UVRABC SYSTEM PROTEIN A"/>
    <property type="match status" value="1"/>
</dbReference>
<evidence type="ECO:0000256" key="2">
    <source>
        <dbReference type="ARBA" id="ARBA00022490"/>
    </source>
</evidence>
<dbReference type="PANTHER" id="PTHR43152:SF3">
    <property type="entry name" value="UVRABC SYSTEM PROTEIN A"/>
    <property type="match status" value="1"/>
</dbReference>
<dbReference type="Pfam" id="PF17760">
    <property type="entry name" value="UvrA_inter"/>
    <property type="match status" value="1"/>
</dbReference>
<keyword evidence="11 17" id="KW-0267">Excision nuclease</keyword>
<comment type="function">
    <text evidence="17">The UvrABC repair system catalyzes the recognition and processing of DNA lesions. UvrA is an ATPase and a DNA-binding protein. A damage recognition complex composed of 2 UvrA and 2 UvrB subunits scans DNA for abnormalities. When the presence of a lesion has been verified by UvrB, the UvrA molecules dissociate.</text>
</comment>
<evidence type="ECO:0000256" key="14">
    <source>
        <dbReference type="ARBA" id="ARBA00038000"/>
    </source>
</evidence>
<dbReference type="EMBL" id="JBHUFW010000007">
    <property type="protein sequence ID" value="MFD1863321.1"/>
    <property type="molecule type" value="Genomic_DNA"/>
</dbReference>
<keyword evidence="4 17" id="KW-0677">Repeat</keyword>
<dbReference type="Pfam" id="PF17755">
    <property type="entry name" value="UvrA_DNA-bind"/>
    <property type="match status" value="1"/>
</dbReference>
<dbReference type="NCBIfam" id="NF001503">
    <property type="entry name" value="PRK00349.1"/>
    <property type="match status" value="1"/>
</dbReference>
<keyword evidence="7 17" id="KW-0228">DNA excision</keyword>
<proteinExistence type="inferred from homology"/>
<keyword evidence="19" id="KW-0378">Hydrolase</keyword>
<evidence type="ECO:0000313" key="20">
    <source>
        <dbReference type="Proteomes" id="UP001597273"/>
    </source>
</evidence>
<gene>
    <name evidence="17 19" type="primary">uvrA</name>
    <name evidence="19" type="ORF">ACFSDB_10375</name>
</gene>
<dbReference type="InterPro" id="IPR003593">
    <property type="entry name" value="AAA+_ATPase"/>
</dbReference>
<dbReference type="PROSITE" id="PS00211">
    <property type="entry name" value="ABC_TRANSPORTER_1"/>
    <property type="match status" value="2"/>
</dbReference>
<keyword evidence="13 17" id="KW-0234">DNA repair</keyword>
<dbReference type="InterPro" id="IPR027417">
    <property type="entry name" value="P-loop_NTPase"/>
</dbReference>
<evidence type="ECO:0000256" key="12">
    <source>
        <dbReference type="ARBA" id="ARBA00023125"/>
    </source>
</evidence>
<dbReference type="HAMAP" id="MF_00205">
    <property type="entry name" value="UvrA"/>
    <property type="match status" value="1"/>
</dbReference>
<dbReference type="GO" id="GO:0016787">
    <property type="term" value="F:hydrolase activity"/>
    <property type="evidence" value="ECO:0007669"/>
    <property type="project" value="UniProtKB-KW"/>
</dbReference>
<evidence type="ECO:0000313" key="19">
    <source>
        <dbReference type="EMBL" id="MFD1863321.1"/>
    </source>
</evidence>
<feature type="domain" description="ABC transporter" evidence="18">
    <location>
        <begin position="607"/>
        <end position="935"/>
    </location>
</feature>
<keyword evidence="5 17" id="KW-0547">Nucleotide-binding</keyword>
<dbReference type="SMART" id="SM00382">
    <property type="entry name" value="AAA"/>
    <property type="match status" value="1"/>
</dbReference>
<evidence type="ECO:0000256" key="15">
    <source>
        <dbReference type="ARBA" id="ARBA00039316"/>
    </source>
</evidence>
<feature type="binding site" evidence="17">
    <location>
        <begin position="639"/>
        <end position="646"/>
    </location>
    <ligand>
        <name>ATP</name>
        <dbReference type="ChEBI" id="CHEBI:30616"/>
    </ligand>
</feature>
<evidence type="ECO:0000256" key="17">
    <source>
        <dbReference type="HAMAP-Rule" id="MF_00205"/>
    </source>
</evidence>
<dbReference type="CDD" id="cd03271">
    <property type="entry name" value="ABC_UvrA_II"/>
    <property type="match status" value="1"/>
</dbReference>
<dbReference type="InterPro" id="IPR004602">
    <property type="entry name" value="UvrA"/>
</dbReference>
<keyword evidence="9 17" id="KW-0862">Zinc</keyword>
<dbReference type="Gene3D" id="1.10.8.280">
    <property type="entry name" value="ABC transporter ATPase domain-like"/>
    <property type="match status" value="1"/>
</dbReference>
<organism evidence="19 20">
    <name type="scientific">Planococcus chinensis</name>
    <dbReference type="NCBI Taxonomy" id="272917"/>
    <lineage>
        <taxon>Bacteria</taxon>
        <taxon>Bacillati</taxon>
        <taxon>Bacillota</taxon>
        <taxon>Bacilli</taxon>
        <taxon>Bacillales</taxon>
        <taxon>Caryophanaceae</taxon>
        <taxon>Planococcus</taxon>
    </lineage>
</organism>
<dbReference type="SUPFAM" id="SSF52540">
    <property type="entry name" value="P-loop containing nucleoside triphosphate hydrolases"/>
    <property type="match status" value="2"/>
</dbReference>
<comment type="caution">
    <text evidence="19">The sequence shown here is derived from an EMBL/GenBank/DDBJ whole genome shotgun (WGS) entry which is preliminary data.</text>
</comment>
<feature type="domain" description="ABC transporter" evidence="18">
    <location>
        <begin position="358"/>
        <end position="593"/>
    </location>
</feature>
<feature type="binding site" evidence="17">
    <location>
        <begin position="33"/>
        <end position="40"/>
    </location>
    <ligand>
        <name>ATP</name>
        <dbReference type="ChEBI" id="CHEBI:30616"/>
    </ligand>
</feature>
<dbReference type="InterPro" id="IPR041552">
    <property type="entry name" value="UvrA_DNA-bd"/>
</dbReference>
<keyword evidence="17" id="KW-0742">SOS response</keyword>
<evidence type="ECO:0000256" key="11">
    <source>
        <dbReference type="ARBA" id="ARBA00022881"/>
    </source>
</evidence>
<dbReference type="Gene3D" id="3.40.50.300">
    <property type="entry name" value="P-loop containing nucleotide triphosphate hydrolases"/>
    <property type="match status" value="2"/>
</dbReference>
<name>A0ABW4QIB6_9BACL</name>
<dbReference type="RefSeq" id="WP_204893015.1">
    <property type="nucleotide sequence ID" value="NZ_JBHUFW010000007.1"/>
</dbReference>
<feature type="zinc finger region" description="C4-type" evidence="17">
    <location>
        <begin position="252"/>
        <end position="279"/>
    </location>
</feature>
<evidence type="ECO:0000256" key="16">
    <source>
        <dbReference type="ARBA" id="ARBA00042156"/>
    </source>
</evidence>
<dbReference type="InterPro" id="IPR013815">
    <property type="entry name" value="ATP_grasp_subdomain_1"/>
</dbReference>
<evidence type="ECO:0000256" key="8">
    <source>
        <dbReference type="ARBA" id="ARBA00022771"/>
    </source>
</evidence>
<keyword evidence="20" id="KW-1185">Reference proteome</keyword>
<dbReference type="CDD" id="cd03270">
    <property type="entry name" value="ABC_UvrA_I"/>
    <property type="match status" value="1"/>
</dbReference>
<reference evidence="20" key="1">
    <citation type="journal article" date="2019" name="Int. J. Syst. Evol. Microbiol.">
        <title>The Global Catalogue of Microorganisms (GCM) 10K type strain sequencing project: providing services to taxonomists for standard genome sequencing and annotation.</title>
        <authorList>
            <consortium name="The Broad Institute Genomics Platform"/>
            <consortium name="The Broad Institute Genome Sequencing Center for Infectious Disease"/>
            <person name="Wu L."/>
            <person name="Ma J."/>
        </authorList>
    </citation>
    <scope>NUCLEOTIDE SEQUENCE [LARGE SCALE GENOMIC DNA]</scope>
    <source>
        <strain evidence="20">CGMCC 1.15475</strain>
    </source>
</reference>
<evidence type="ECO:0000256" key="10">
    <source>
        <dbReference type="ARBA" id="ARBA00022840"/>
    </source>
</evidence>